<feature type="domain" description="Multidrug resistance protein MdtA-like C-terminal permuted SH3" evidence="8">
    <location>
        <begin position="309"/>
        <end position="367"/>
    </location>
</feature>
<comment type="subcellular location">
    <subcellularLocation>
        <location evidence="1">Cell inner membrane</location>
        <topology evidence="1">Lipid-anchor</topology>
    </subcellularLocation>
</comment>
<evidence type="ECO:0000313" key="9">
    <source>
        <dbReference type="EMBL" id="MFC3104333.1"/>
    </source>
</evidence>
<evidence type="ECO:0000259" key="8">
    <source>
        <dbReference type="Pfam" id="PF25967"/>
    </source>
</evidence>
<comment type="similarity">
    <text evidence="2">Belongs to the membrane fusion protein (MFP) (TC 8.A.1) family.</text>
</comment>
<dbReference type="Pfam" id="PF25944">
    <property type="entry name" value="Beta-barrel_RND"/>
    <property type="match status" value="1"/>
</dbReference>
<dbReference type="Gene3D" id="2.40.420.20">
    <property type="match status" value="1"/>
</dbReference>
<gene>
    <name evidence="9" type="ORF">ACFOSU_10585</name>
</gene>
<evidence type="ECO:0000256" key="3">
    <source>
        <dbReference type="SAM" id="Coils"/>
    </source>
</evidence>
<evidence type="ECO:0000256" key="4">
    <source>
        <dbReference type="SAM" id="SignalP"/>
    </source>
</evidence>
<dbReference type="InterPro" id="IPR058626">
    <property type="entry name" value="MdtA-like_b-barrel"/>
</dbReference>
<dbReference type="RefSeq" id="WP_380689344.1">
    <property type="nucleotide sequence ID" value="NZ_JBHRSS010000004.1"/>
</dbReference>
<dbReference type="PANTHER" id="PTHR30158">
    <property type="entry name" value="ACRA/E-RELATED COMPONENT OF DRUG EFFLUX TRANSPORTER"/>
    <property type="match status" value="1"/>
</dbReference>
<name>A0ABV7ENM8_9GAMM</name>
<proteinExistence type="inferred from homology"/>
<evidence type="ECO:0000256" key="2">
    <source>
        <dbReference type="ARBA" id="ARBA00009477"/>
    </source>
</evidence>
<keyword evidence="3" id="KW-0175">Coiled coil</keyword>
<reference evidence="10" key="1">
    <citation type="journal article" date="2019" name="Int. J. Syst. Evol. Microbiol.">
        <title>The Global Catalogue of Microorganisms (GCM) 10K type strain sequencing project: providing services to taxonomists for standard genome sequencing and annotation.</title>
        <authorList>
            <consortium name="The Broad Institute Genomics Platform"/>
            <consortium name="The Broad Institute Genome Sequencing Center for Infectious Disease"/>
            <person name="Wu L."/>
            <person name="Ma J."/>
        </authorList>
    </citation>
    <scope>NUCLEOTIDE SEQUENCE [LARGE SCALE GENOMIC DNA]</scope>
    <source>
        <strain evidence="10">KCTC 52640</strain>
    </source>
</reference>
<dbReference type="Pfam" id="PF25876">
    <property type="entry name" value="HH_MFP_RND"/>
    <property type="match status" value="1"/>
</dbReference>
<comment type="caution">
    <text evidence="9">The sequence shown here is derived from an EMBL/GenBank/DDBJ whole genome shotgun (WGS) entry which is preliminary data.</text>
</comment>
<feature type="domain" description="Multidrug resistance protein MdtA-like alpha-helical hairpin" evidence="5">
    <location>
        <begin position="114"/>
        <end position="182"/>
    </location>
</feature>
<evidence type="ECO:0000259" key="7">
    <source>
        <dbReference type="Pfam" id="PF25944"/>
    </source>
</evidence>
<dbReference type="Pfam" id="PF25917">
    <property type="entry name" value="BSH_RND"/>
    <property type="match status" value="1"/>
</dbReference>
<feature type="coiled-coil region" evidence="3">
    <location>
        <begin position="113"/>
        <end position="185"/>
    </location>
</feature>
<dbReference type="InterPro" id="IPR006143">
    <property type="entry name" value="RND_pump_MFP"/>
</dbReference>
<dbReference type="InterPro" id="IPR058624">
    <property type="entry name" value="MdtA-like_HH"/>
</dbReference>
<dbReference type="NCBIfam" id="TIGR01730">
    <property type="entry name" value="RND_mfp"/>
    <property type="match status" value="1"/>
</dbReference>
<feature type="domain" description="Multidrug resistance protein MdtA-like beta-barrel" evidence="7">
    <location>
        <begin position="251"/>
        <end position="300"/>
    </location>
</feature>
<evidence type="ECO:0000259" key="6">
    <source>
        <dbReference type="Pfam" id="PF25917"/>
    </source>
</evidence>
<organism evidence="9 10">
    <name type="scientific">Salinisphaera aquimarina</name>
    <dbReference type="NCBI Taxonomy" id="2094031"/>
    <lineage>
        <taxon>Bacteria</taxon>
        <taxon>Pseudomonadati</taxon>
        <taxon>Pseudomonadota</taxon>
        <taxon>Gammaproteobacteria</taxon>
        <taxon>Salinisphaerales</taxon>
        <taxon>Salinisphaeraceae</taxon>
        <taxon>Salinisphaera</taxon>
    </lineage>
</organism>
<evidence type="ECO:0000259" key="5">
    <source>
        <dbReference type="Pfam" id="PF25876"/>
    </source>
</evidence>
<protein>
    <submittedName>
        <fullName evidence="9">Efflux RND transporter periplasmic adaptor subunit</fullName>
    </submittedName>
</protein>
<accession>A0ABV7ENM8</accession>
<keyword evidence="4" id="KW-0732">Signal</keyword>
<feature type="signal peptide" evidence="4">
    <location>
        <begin position="1"/>
        <end position="38"/>
    </location>
</feature>
<keyword evidence="10" id="KW-1185">Reference proteome</keyword>
<feature type="chain" id="PRO_5046358954" evidence="4">
    <location>
        <begin position="39"/>
        <end position="437"/>
    </location>
</feature>
<evidence type="ECO:0000313" key="10">
    <source>
        <dbReference type="Proteomes" id="UP001595462"/>
    </source>
</evidence>
<dbReference type="InterPro" id="IPR058627">
    <property type="entry name" value="MdtA-like_C"/>
</dbReference>
<dbReference type="Gene3D" id="2.40.30.170">
    <property type="match status" value="1"/>
</dbReference>
<dbReference type="Gene3D" id="1.10.287.470">
    <property type="entry name" value="Helix hairpin bin"/>
    <property type="match status" value="1"/>
</dbReference>
<dbReference type="InterPro" id="IPR058625">
    <property type="entry name" value="MdtA-like_BSH"/>
</dbReference>
<dbReference type="Gene3D" id="2.40.50.100">
    <property type="match status" value="1"/>
</dbReference>
<dbReference type="Proteomes" id="UP001595462">
    <property type="component" value="Unassembled WGS sequence"/>
</dbReference>
<dbReference type="SUPFAM" id="SSF111369">
    <property type="entry name" value="HlyD-like secretion proteins"/>
    <property type="match status" value="1"/>
</dbReference>
<dbReference type="EMBL" id="JBHRSS010000004">
    <property type="protein sequence ID" value="MFC3104333.1"/>
    <property type="molecule type" value="Genomic_DNA"/>
</dbReference>
<dbReference type="Pfam" id="PF25967">
    <property type="entry name" value="RND-MFP_C"/>
    <property type="match status" value="1"/>
</dbReference>
<evidence type="ECO:0000256" key="1">
    <source>
        <dbReference type="ARBA" id="ARBA00004519"/>
    </source>
</evidence>
<feature type="domain" description="Multidrug resistance protein MdtA-like barrel-sandwich hybrid" evidence="6">
    <location>
        <begin position="73"/>
        <end position="214"/>
    </location>
</feature>
<dbReference type="PANTHER" id="PTHR30158:SF26">
    <property type="entry name" value="RESISTANCE-NODULATION-CELL DIVISION (RND) MULTIDRUG EFFLUX MEMBRANE FUSION PROTEIN MEXE"/>
    <property type="match status" value="1"/>
</dbReference>
<sequence length="437" mass="47340">MHKSKGRSRRTIRIVALASLLVVAAVAYHLYQPTAAQAQPSAAPPPAVTVAPVIVKPLHQWQEFTGRLQAVDRVRVHPRVNGYIDRVAFDDGAIVHKGDLLFQIDARPYQAQVNRLAAEQEQAESSLALAQADFRRAGKLRQANAISTQDYDQFKAANRAAKGKLSSVEAELQAARLNLEFTQVRAPIDGRVSRAIITAGNLVDSSTLLTTVVSQDPIYAYFDVDEQAYLRYANLIQHGADEDVTGVFMGLVDETGYPHPGHLDFVDNQMDANTGTIRARAEFANADGEYTPGLFARMRLVGGGATDTVLIDDRAIGTDLDKRFVLVLESDNKVEYRRVEMGPTIAGLRVVRSGLNPGDVIVVNGLQHVTPGQTVTPTRASMVADAAAMRQLAQVEAKPIPVEPTPTPAPTQLSSRTLPALYVDNARGLATVTGHTK</sequence>